<keyword evidence="3" id="KW-0863">Zinc-finger</keyword>
<dbReference type="InterPro" id="IPR013087">
    <property type="entry name" value="Znf_C2H2_type"/>
</dbReference>
<proteinExistence type="predicted"/>
<evidence type="ECO:0000256" key="3">
    <source>
        <dbReference type="ARBA" id="ARBA00022771"/>
    </source>
</evidence>
<dbReference type="SMART" id="SM00355">
    <property type="entry name" value="ZnF_C2H2"/>
    <property type="match status" value="12"/>
</dbReference>
<dbReference type="GO" id="GO:0010468">
    <property type="term" value="P:regulation of gene expression"/>
    <property type="evidence" value="ECO:0007669"/>
    <property type="project" value="TreeGrafter"/>
</dbReference>
<evidence type="ECO:0000256" key="1">
    <source>
        <dbReference type="ARBA" id="ARBA00022723"/>
    </source>
</evidence>
<dbReference type="PROSITE" id="PS00028">
    <property type="entry name" value="ZINC_FINGER_C2H2_1"/>
    <property type="match status" value="1"/>
</dbReference>
<dbReference type="WBParaSite" id="ACRNAN_Path_818.g3108.t1">
    <property type="protein sequence ID" value="ACRNAN_Path_818.g3108.t1"/>
    <property type="gene ID" value="ACRNAN_Path_818.g3108"/>
</dbReference>
<dbReference type="GO" id="GO:0005634">
    <property type="term" value="C:nucleus"/>
    <property type="evidence" value="ECO:0007669"/>
    <property type="project" value="TreeGrafter"/>
</dbReference>
<evidence type="ECO:0000313" key="7">
    <source>
        <dbReference type="Proteomes" id="UP000887540"/>
    </source>
</evidence>
<keyword evidence="2" id="KW-0677">Repeat</keyword>
<evidence type="ECO:0000259" key="6">
    <source>
        <dbReference type="PROSITE" id="PS00028"/>
    </source>
</evidence>
<evidence type="ECO:0000313" key="8">
    <source>
        <dbReference type="WBParaSite" id="ACRNAN_Path_818.g3108.t1"/>
    </source>
</evidence>
<evidence type="ECO:0000256" key="2">
    <source>
        <dbReference type="ARBA" id="ARBA00022737"/>
    </source>
</evidence>
<evidence type="ECO:0000256" key="5">
    <source>
        <dbReference type="SAM" id="MobiDB-lite"/>
    </source>
</evidence>
<name>A0A914CC74_9BILA</name>
<feature type="compositionally biased region" description="Polar residues" evidence="5">
    <location>
        <begin position="138"/>
        <end position="157"/>
    </location>
</feature>
<feature type="domain" description="C2H2-type" evidence="6">
    <location>
        <begin position="622"/>
        <end position="643"/>
    </location>
</feature>
<dbReference type="Gene3D" id="3.30.160.60">
    <property type="entry name" value="Classic Zinc Finger"/>
    <property type="match status" value="2"/>
</dbReference>
<feature type="compositionally biased region" description="Polar residues" evidence="5">
    <location>
        <begin position="565"/>
        <end position="574"/>
    </location>
</feature>
<feature type="region of interest" description="Disordered" evidence="5">
    <location>
        <begin position="563"/>
        <end position="593"/>
    </location>
</feature>
<dbReference type="AlphaFoldDB" id="A0A914CC74"/>
<keyword evidence="4" id="KW-0862">Zinc</keyword>
<protein>
    <submittedName>
        <fullName evidence="8">C2H2-type domain-containing protein</fullName>
    </submittedName>
</protein>
<feature type="compositionally biased region" description="Basic and acidic residues" evidence="5">
    <location>
        <begin position="575"/>
        <end position="593"/>
    </location>
</feature>
<dbReference type="Proteomes" id="UP000887540">
    <property type="component" value="Unplaced"/>
</dbReference>
<feature type="region of interest" description="Disordered" evidence="5">
    <location>
        <begin position="138"/>
        <end position="158"/>
    </location>
</feature>
<dbReference type="GO" id="GO:0008270">
    <property type="term" value="F:zinc ion binding"/>
    <property type="evidence" value="ECO:0007669"/>
    <property type="project" value="UniProtKB-KW"/>
</dbReference>
<organism evidence="7 8">
    <name type="scientific">Acrobeloides nanus</name>
    <dbReference type="NCBI Taxonomy" id="290746"/>
    <lineage>
        <taxon>Eukaryota</taxon>
        <taxon>Metazoa</taxon>
        <taxon>Ecdysozoa</taxon>
        <taxon>Nematoda</taxon>
        <taxon>Chromadorea</taxon>
        <taxon>Rhabditida</taxon>
        <taxon>Tylenchina</taxon>
        <taxon>Cephalobomorpha</taxon>
        <taxon>Cephaloboidea</taxon>
        <taxon>Cephalobidae</taxon>
        <taxon>Acrobeloides</taxon>
    </lineage>
</organism>
<dbReference type="PANTHER" id="PTHR24403">
    <property type="entry name" value="ZINC FINGER PROTEIN"/>
    <property type="match status" value="1"/>
</dbReference>
<keyword evidence="7" id="KW-1185">Reference proteome</keyword>
<accession>A0A914CC74</accession>
<dbReference type="InterPro" id="IPR050688">
    <property type="entry name" value="Zinc_finger/UBP_domain"/>
</dbReference>
<dbReference type="PANTHER" id="PTHR24403:SF67">
    <property type="entry name" value="FI01116P-RELATED"/>
    <property type="match status" value="1"/>
</dbReference>
<keyword evidence="1" id="KW-0479">Metal-binding</keyword>
<reference evidence="8" key="1">
    <citation type="submission" date="2022-11" db="UniProtKB">
        <authorList>
            <consortium name="WormBaseParasite"/>
        </authorList>
    </citation>
    <scope>IDENTIFICATION</scope>
</reference>
<evidence type="ECO:0000256" key="4">
    <source>
        <dbReference type="ARBA" id="ARBA00022833"/>
    </source>
</evidence>
<sequence length="1007" mass="115711">MRIPCVICGLRLDTASTNKNDASAEYESGSQIRDHLVERHSKYVSRALLAPDLNNKTHFWLLTNVDYSAASTSMSAASGVNNPLLDESMGAAFLLNTLLTSVQPSLDSKNDLWSDLISSGTLNTLLNGCLEEVPSTNTISDESLEDQNSPTTAQTRSDGLIDSKAMRKATCKICNVKVCSTARQRHVYLIHLKQPDMFTCSGCDYTNSNSIWEMRKHCVAQHGGAAEAISNEEKHKDIIQKWNQRCFPDWKQKKTNGWWKDDRTDESKHADFDQNLDLNDELSKSIQDVINTPISIQEVDGKVECSPTEASNVATSSSSVNDDGDYADYNEDEEVLESFSGRCSSVTDSVADNREVTHTKSSAQTANDRICHLCWEESRYPGRHIAQKHLKKPLYECPVCVNFGSYESCTVAKHMMKVHPDSEETQPISNLEKYADEIRDLQNRCFPNRPMKLVRAHVGSRPRERHHCRLCDTLVAQSDRQRHVYHRHLQRSRIFECPICDFASNYDVHRVKWHIKWIHKDATPGMEPISHENEYREEIDALNEECFPGWQHRKRPFWWLESEENGSQKPSTTPEKVKAKRSQDEPVPKKAHVEEEERELFVVKKKLETIEKTPASNMDWTCQLCLKEFKPSSNFLRHVAKDHLNIPLYQCPICKGHGGQDAYEVRSHMLRVHGNSDLEPISNVEANVEQIQKVYQECFPGRKFKNLGIEKKLNHDIKTYEEPRVQCKECGMEMKTEDRQIHVYRHHLKEPRLYECPLCDFSHHACSSDVKAHIKYVHRDHPDAMPKANLILFSNEIQFWNDRCFPGWINRRLPAAAVEDFNRCRVCDVEVRQTSRHIAEVHLMIPLHQCPLCEYGAAESRLVKRHMKNNHKKKDIKGLDPIANVVEHRASFSALHDQCFPGRPKRLSNITISEEGRRAKCKTCGLTISKKRRLAHLLERHLKKTIFKCPHCSFNSTHDSTLVEIHIEETHSGLKKRGNVASDLPKYLKEIRELAKNCFNDSEFKII</sequence>